<dbReference type="HAMAP" id="MF_01411">
    <property type="entry name" value="LPS_assembly_LptD"/>
    <property type="match status" value="1"/>
</dbReference>
<comment type="similarity">
    <text evidence="1">Belongs to the LptD family.</text>
</comment>
<comment type="caution">
    <text evidence="1">Lacks conserved residue(s) required for the propagation of feature annotation.</text>
</comment>
<gene>
    <name evidence="1" type="primary">lptD</name>
    <name evidence="3" type="ORF">LE190_12410</name>
</gene>
<evidence type="ECO:0000256" key="1">
    <source>
        <dbReference type="HAMAP-Rule" id="MF_01411"/>
    </source>
</evidence>
<dbReference type="Pfam" id="PF04453">
    <property type="entry name" value="LptD"/>
    <property type="match status" value="1"/>
</dbReference>
<proteinExistence type="inferred from homology"/>
<dbReference type="PANTHER" id="PTHR30189">
    <property type="entry name" value="LPS-ASSEMBLY PROTEIN"/>
    <property type="match status" value="1"/>
</dbReference>
<organism evidence="3 4">
    <name type="scientific">Massilia hydrophila</name>
    <dbReference type="NCBI Taxonomy" id="3044279"/>
    <lineage>
        <taxon>Bacteria</taxon>
        <taxon>Pseudomonadati</taxon>
        <taxon>Pseudomonadota</taxon>
        <taxon>Betaproteobacteria</taxon>
        <taxon>Burkholderiales</taxon>
        <taxon>Oxalobacteraceae</taxon>
        <taxon>Telluria group</taxon>
        <taxon>Massilia</taxon>
    </lineage>
</organism>
<accession>A0ABS7YCA1</accession>
<comment type="subcellular location">
    <subcellularLocation>
        <location evidence="1">Cell outer membrane</location>
    </subcellularLocation>
</comment>
<feature type="signal peptide" evidence="1">
    <location>
        <begin position="1"/>
        <end position="33"/>
    </location>
</feature>
<sequence precursor="true">MSWFSAHPFPPRQVRALYVLATAAIATSAPLHAQTVPAAPHPASHASEQDLPVTIRAEEISGRPDRQLNLERDVELTRGQTRLTADSACYLRVEDQVTATGNVNMWRFGDRYKGDELQLNLETGKGYLLRPEYRLQLNNAQGNASRIDFLGEDVALVRDGTYSTCEGPDPDWYLKSSTLRLDSGRDVGLAGKTIIYFKDVPILGTPALSFSLSGARRSGWLAPTMGFGAKGKAEVMVPYYFNIAPNRDLTVFPRMMFDRGLQLGATGRYLGVTGRGPYNGETHVEGLRHDRETGEDRWRVDSVHTQTLGPGWSYGWNLHAASDNEYPSDFSRTVAVSAERQLLREVRTDYVGRFWSLSARAQNYQVLQDPAAAKDARLTVPRPYDRLPQINFHAGRYDVAGFDWALDAEAVSFRHPDWVRGNRAVTVAQASYPIVRPGWFLTPKLISHHTRYDLDRTASYTGPTKLSRSLNTFSLDSGLVFERDTSLFGRGVTQTLEPRLFYVYTPYKDQTLFPNFDTGRAGFNYAQLFSENRYVGADRVSDANQLTAAVVSRFIQPDGAERLRMAFGQRMYFSEPRVRLPGEPVHQSRSDVLLAASGRISETWTFDSGVQYDATGSTLYSSNLSMQWQPARMKVVNAEYRYQRDSFRNVDFSAQWPLSARWYGVGRVSYALRSYGVGGATPVGKGKLLESLLGLEYKADCWVFRFGAQRFVTAAQTTSTPIFFQLELNGLSRLSLGSNPLEAFSKGVPGYTQLNTNVGRP</sequence>
<protein>
    <recommendedName>
        <fullName evidence="1">LPS-assembly protein LptD</fullName>
    </recommendedName>
</protein>
<keyword evidence="1" id="KW-0998">Cell outer membrane</keyword>
<comment type="subunit">
    <text evidence="1">Component of the lipopolysaccharide transport and assembly complex. Interacts with LptE and LptA.</text>
</comment>
<evidence type="ECO:0000259" key="2">
    <source>
        <dbReference type="Pfam" id="PF04453"/>
    </source>
</evidence>
<keyword evidence="1" id="KW-0732">Signal</keyword>
<reference evidence="3 4" key="1">
    <citation type="submission" date="2021-07" db="EMBL/GenBank/DDBJ databases">
        <title>Characterization of Violacein-producing bacteria and related species.</title>
        <authorList>
            <person name="Wilson H.S."/>
            <person name="De Leon M.E."/>
        </authorList>
    </citation>
    <scope>NUCLEOTIDE SEQUENCE [LARGE SCALE GENOMIC DNA]</scope>
    <source>
        <strain evidence="3 4">HSC-2F05</strain>
    </source>
</reference>
<evidence type="ECO:0000313" key="4">
    <source>
        <dbReference type="Proteomes" id="UP001198602"/>
    </source>
</evidence>
<dbReference type="Gene3D" id="2.60.450.10">
    <property type="entry name" value="Lipopolysaccharide (LPS) transport protein A like domain"/>
    <property type="match status" value="1"/>
</dbReference>
<dbReference type="RefSeq" id="WP_225238996.1">
    <property type="nucleotide sequence ID" value="NZ_JAHYBX010000004.1"/>
</dbReference>
<dbReference type="EMBL" id="JAHYBX010000004">
    <property type="protein sequence ID" value="MCA1856722.1"/>
    <property type="molecule type" value="Genomic_DNA"/>
</dbReference>
<keyword evidence="1" id="KW-0472">Membrane</keyword>
<name>A0ABS7YCA1_9BURK</name>
<evidence type="ECO:0000313" key="3">
    <source>
        <dbReference type="EMBL" id="MCA1856722.1"/>
    </source>
</evidence>
<dbReference type="InterPro" id="IPR020889">
    <property type="entry name" value="LipoPS_assembly_LptD"/>
</dbReference>
<feature type="chain" id="PRO_5044898013" description="LPS-assembly protein LptD" evidence="1">
    <location>
        <begin position="34"/>
        <end position="761"/>
    </location>
</feature>
<dbReference type="InterPro" id="IPR050218">
    <property type="entry name" value="LptD"/>
</dbReference>
<keyword evidence="4" id="KW-1185">Reference proteome</keyword>
<dbReference type="InterPro" id="IPR007543">
    <property type="entry name" value="LptD_C"/>
</dbReference>
<comment type="function">
    <text evidence="1">Together with LptE, is involved in the assembly of lipopolysaccharide (LPS) at the surface of the outer membrane.</text>
</comment>
<feature type="domain" description="LptD C-terminal" evidence="2">
    <location>
        <begin position="296"/>
        <end position="662"/>
    </location>
</feature>
<dbReference type="PANTHER" id="PTHR30189:SF1">
    <property type="entry name" value="LPS-ASSEMBLY PROTEIN LPTD"/>
    <property type="match status" value="1"/>
</dbReference>
<dbReference type="Proteomes" id="UP001198602">
    <property type="component" value="Unassembled WGS sequence"/>
</dbReference>
<comment type="caution">
    <text evidence="3">The sequence shown here is derived from an EMBL/GenBank/DDBJ whole genome shotgun (WGS) entry which is preliminary data.</text>
</comment>